<sequence length="1067" mass="106784">MSRRHLRSKTSIGALALAVTAAAVMGAAPRAADAAVPASAATACPWVGSTAPIPTRVSQLIARMTVAQEVTLATGASGSSYVGLTPAIGALCIPALNLEDGPAGVADGMTGVTQLPAPVAAASTWDTAALGRYGQVIGAEEASKGATVDLGPTINIVRDPRWGRAFESIGEDPYLNGVLGAADIRGVQSTGVMAQVKHLAVYNQETNRNTPSDNAIVDARTLQEIYLPAFSQSIGAGAASSVMCSYTTINGTYACQNPTILNGFLHTQSGYNGFVTSDWGATHATAASENAGLDQDMPGDDGFYGSALIAAVNNGQVSKATLDASTARILTQMFAFGVFDKPTQGSPAQTATSAAHVTTARQVAEEGTVLLKNSGALLPLTSSTHSIAVIGAEASTGVLSAGGGSAGVNSDSTVTPLDGITSRAGSGVTVTYNSGSSTSSAASTAAAANVAVVFVGKIEYEGGDLSSIDLSSADNALISAVAAANPHTVVVLNTGSAVAMPWLSSVAGVFEAWYPGQEDGNAIAALLFGDVNPSGHLPVTFPTSLSQVPANTAAQWPGTGGTVQYSEGLDVGYRSYDARGQTPLFPFGFGLSYTSFAFSNLSVSALTKGGSATVTATVTNTGTRAGADVAQLYVADPASSGEPPKQLQGFARVDLAAGASTTVSFPLTQTSLQHWNTATSGWTTDAGAYGIRVGDSVLNLPLSGTLTVTASQIGRPVTVTNPGPQEGVAGRAVSLAVAAQDSTSGQTPTFTATGLPAGVSISGTGTISGTPTAAGTTTVTVTATDAIGAFAQTSFLWTVTASGTGLPTTPLVGQSGLCLDLSAADNTNGTKVDVYPCNGTSAQLWTELSDGTVRTGGKCLDAVSGGTANGTLVSLYDCNGTGAQIWQPGANGSLVNPQSGRCLDDPGGSTTAGTQVDLWDCNGGANQSWLAPTGTGTGTGSAGQITGIAGLCVDVRSSSTADGTPVQIYTCNGTGAQQWTVAAGGTLQALGKCLDVTSAGTANGTLVQLWTCNGSGAQQWAYNTATKGLKNPASGRCLDDPAGTTTLGTQLQIYDCNGTAAQQWKLP</sequence>
<dbReference type="SUPFAM" id="SSF52279">
    <property type="entry name" value="Beta-D-glucan exohydrolase, C-terminal domain"/>
    <property type="match status" value="1"/>
</dbReference>
<evidence type="ECO:0000313" key="13">
    <source>
        <dbReference type="EMBL" id="GAA2037390.1"/>
    </source>
</evidence>
<evidence type="ECO:0000256" key="3">
    <source>
        <dbReference type="ARBA" id="ARBA00022525"/>
    </source>
</evidence>
<dbReference type="InterPro" id="IPR000772">
    <property type="entry name" value="Ricin_B_lectin"/>
</dbReference>
<dbReference type="SMART" id="SM00458">
    <property type="entry name" value="RICIN"/>
    <property type="match status" value="2"/>
</dbReference>
<dbReference type="SUPFAM" id="SSF50370">
    <property type="entry name" value="Ricin B-like lectins"/>
    <property type="match status" value="2"/>
</dbReference>
<dbReference type="InterPro" id="IPR001764">
    <property type="entry name" value="Glyco_hydro_3_N"/>
</dbReference>
<feature type="domain" description="Ricin B lectin" evidence="11">
    <location>
        <begin position="808"/>
        <end position="932"/>
    </location>
</feature>
<protein>
    <recommendedName>
        <fullName evidence="6">Probable beta-glucosidase G</fullName>
    </recommendedName>
    <alternativeName>
        <fullName evidence="7">Beta-D-glucoside glucohydrolase G</fullName>
    </alternativeName>
    <alternativeName>
        <fullName evidence="8">Cellobiase G</fullName>
    </alternativeName>
    <alternativeName>
        <fullName evidence="9">Gentiobiase G</fullName>
    </alternativeName>
</protein>
<dbReference type="Pfam" id="PF00652">
    <property type="entry name" value="Ricin_B_lectin"/>
    <property type="match status" value="2"/>
</dbReference>
<evidence type="ECO:0000259" key="12">
    <source>
        <dbReference type="SMART" id="SM01217"/>
    </source>
</evidence>
<dbReference type="InterPro" id="IPR026891">
    <property type="entry name" value="Fn3-like"/>
</dbReference>
<evidence type="ECO:0000313" key="14">
    <source>
        <dbReference type="Proteomes" id="UP001500751"/>
    </source>
</evidence>
<accession>A0ABN2UJ72</accession>
<dbReference type="PANTHER" id="PTHR42715">
    <property type="entry name" value="BETA-GLUCOSIDASE"/>
    <property type="match status" value="1"/>
</dbReference>
<dbReference type="Gene3D" id="3.40.50.1700">
    <property type="entry name" value="Glycoside hydrolase family 3 C-terminal domain"/>
    <property type="match status" value="1"/>
</dbReference>
<proteinExistence type="inferred from homology"/>
<reference evidence="13 14" key="1">
    <citation type="journal article" date="2019" name="Int. J. Syst. Evol. Microbiol.">
        <title>The Global Catalogue of Microorganisms (GCM) 10K type strain sequencing project: providing services to taxonomists for standard genome sequencing and annotation.</title>
        <authorList>
            <consortium name="The Broad Institute Genomics Platform"/>
            <consortium name="The Broad Institute Genome Sequencing Center for Infectious Disease"/>
            <person name="Wu L."/>
            <person name="Ma J."/>
        </authorList>
    </citation>
    <scope>NUCLEOTIDE SEQUENCE [LARGE SCALE GENOMIC DNA]</scope>
    <source>
        <strain evidence="13 14">JCM 16014</strain>
    </source>
</reference>
<evidence type="ECO:0000256" key="9">
    <source>
        <dbReference type="ARBA" id="ARBA00041808"/>
    </source>
</evidence>
<dbReference type="Gene3D" id="3.20.20.300">
    <property type="entry name" value="Glycoside hydrolase, family 3, N-terminal domain"/>
    <property type="match status" value="1"/>
</dbReference>
<evidence type="ECO:0000256" key="2">
    <source>
        <dbReference type="ARBA" id="ARBA00005336"/>
    </source>
</evidence>
<dbReference type="Gene3D" id="2.60.40.10">
    <property type="entry name" value="Immunoglobulins"/>
    <property type="match status" value="2"/>
</dbReference>
<evidence type="ECO:0000256" key="7">
    <source>
        <dbReference type="ARBA" id="ARBA00041276"/>
    </source>
</evidence>
<dbReference type="PRINTS" id="PR00133">
    <property type="entry name" value="GLHYDRLASE3"/>
</dbReference>
<dbReference type="InterPro" id="IPR036881">
    <property type="entry name" value="Glyco_hydro_3_C_sf"/>
</dbReference>
<dbReference type="SUPFAM" id="SSF49313">
    <property type="entry name" value="Cadherin-like"/>
    <property type="match status" value="1"/>
</dbReference>
<name>A0ABN2UJ72_9ACTN</name>
<dbReference type="InterPro" id="IPR015919">
    <property type="entry name" value="Cadherin-like_sf"/>
</dbReference>
<keyword evidence="14" id="KW-1185">Reference proteome</keyword>
<evidence type="ECO:0000256" key="1">
    <source>
        <dbReference type="ARBA" id="ARBA00004613"/>
    </source>
</evidence>
<feature type="signal peptide" evidence="10">
    <location>
        <begin position="1"/>
        <end position="34"/>
    </location>
</feature>
<feature type="chain" id="PRO_5045547249" description="Probable beta-glucosidase G" evidence="10">
    <location>
        <begin position="35"/>
        <end position="1067"/>
    </location>
</feature>
<dbReference type="Gene3D" id="2.80.10.50">
    <property type="match status" value="3"/>
</dbReference>
<comment type="similarity">
    <text evidence="2">Belongs to the glycosyl hydrolase 3 family.</text>
</comment>
<dbReference type="SMART" id="SM01217">
    <property type="entry name" value="Fn3_like"/>
    <property type="match status" value="1"/>
</dbReference>
<keyword evidence="3" id="KW-0964">Secreted</keyword>
<dbReference type="InterPro" id="IPR036962">
    <property type="entry name" value="Glyco_hydro_3_N_sf"/>
</dbReference>
<organism evidence="13 14">
    <name type="scientific">Catenulispora yoronensis</name>
    <dbReference type="NCBI Taxonomy" id="450799"/>
    <lineage>
        <taxon>Bacteria</taxon>
        <taxon>Bacillati</taxon>
        <taxon>Actinomycetota</taxon>
        <taxon>Actinomycetes</taxon>
        <taxon>Catenulisporales</taxon>
        <taxon>Catenulisporaceae</taxon>
        <taxon>Catenulispora</taxon>
    </lineage>
</organism>
<dbReference type="PANTHER" id="PTHR42715:SF12">
    <property type="entry name" value="BETA-GLUCOSIDASE G-RELATED"/>
    <property type="match status" value="1"/>
</dbReference>
<dbReference type="InterPro" id="IPR002772">
    <property type="entry name" value="Glyco_hydro_3_C"/>
</dbReference>
<evidence type="ECO:0000256" key="6">
    <source>
        <dbReference type="ARBA" id="ARBA00039579"/>
    </source>
</evidence>
<comment type="caution">
    <text evidence="13">The sequence shown here is derived from an EMBL/GenBank/DDBJ whole genome shotgun (WGS) entry which is preliminary data.</text>
</comment>
<dbReference type="InterPro" id="IPR017853">
    <property type="entry name" value="GH"/>
</dbReference>
<dbReference type="Pfam" id="PF05345">
    <property type="entry name" value="He_PIG"/>
    <property type="match status" value="1"/>
</dbReference>
<dbReference type="InterPro" id="IPR013783">
    <property type="entry name" value="Ig-like_fold"/>
</dbReference>
<dbReference type="CDD" id="cd23451">
    <property type="entry name" value="beta-trefoil_Ricin_laminarinase"/>
    <property type="match status" value="2"/>
</dbReference>
<dbReference type="SUPFAM" id="SSF51445">
    <property type="entry name" value="(Trans)glycosidases"/>
    <property type="match status" value="1"/>
</dbReference>
<evidence type="ECO:0000256" key="5">
    <source>
        <dbReference type="ARBA" id="ARBA00022801"/>
    </source>
</evidence>
<evidence type="ECO:0000256" key="8">
    <source>
        <dbReference type="ARBA" id="ARBA00041601"/>
    </source>
</evidence>
<feature type="domain" description="Fibronectin type III-like" evidence="12">
    <location>
        <begin position="628"/>
        <end position="697"/>
    </location>
</feature>
<dbReference type="RefSeq" id="WP_344667449.1">
    <property type="nucleotide sequence ID" value="NZ_BAAAQN010000025.1"/>
</dbReference>
<keyword evidence="4 10" id="KW-0732">Signal</keyword>
<dbReference type="Pfam" id="PF14310">
    <property type="entry name" value="Fn3-like"/>
    <property type="match status" value="1"/>
</dbReference>
<dbReference type="EMBL" id="BAAAQN010000025">
    <property type="protein sequence ID" value="GAA2037390.1"/>
    <property type="molecule type" value="Genomic_DNA"/>
</dbReference>
<dbReference type="Proteomes" id="UP001500751">
    <property type="component" value="Unassembled WGS sequence"/>
</dbReference>
<gene>
    <name evidence="13" type="ORF">GCM10009839_43270</name>
</gene>
<keyword evidence="5" id="KW-0378">Hydrolase</keyword>
<dbReference type="Pfam" id="PF01915">
    <property type="entry name" value="Glyco_hydro_3_C"/>
    <property type="match status" value="1"/>
</dbReference>
<dbReference type="InterPro" id="IPR050288">
    <property type="entry name" value="Cellulose_deg_GH3"/>
</dbReference>
<dbReference type="Pfam" id="PF00933">
    <property type="entry name" value="Glyco_hydro_3"/>
    <property type="match status" value="1"/>
</dbReference>
<comment type="subcellular location">
    <subcellularLocation>
        <location evidence="1">Secreted</location>
    </subcellularLocation>
</comment>
<evidence type="ECO:0000256" key="4">
    <source>
        <dbReference type="ARBA" id="ARBA00022729"/>
    </source>
</evidence>
<evidence type="ECO:0000256" key="10">
    <source>
        <dbReference type="SAM" id="SignalP"/>
    </source>
</evidence>
<feature type="domain" description="Ricin B lectin" evidence="11">
    <location>
        <begin position="942"/>
        <end position="1067"/>
    </location>
</feature>
<dbReference type="PROSITE" id="PS50231">
    <property type="entry name" value="RICIN_B_LECTIN"/>
    <property type="match status" value="2"/>
</dbReference>
<evidence type="ECO:0000259" key="11">
    <source>
        <dbReference type="SMART" id="SM00458"/>
    </source>
</evidence>
<dbReference type="InterPro" id="IPR035992">
    <property type="entry name" value="Ricin_B-like_lectins"/>
</dbReference>